<dbReference type="GO" id="GO:0098797">
    <property type="term" value="C:plasma membrane protein complex"/>
    <property type="evidence" value="ECO:0007669"/>
    <property type="project" value="TreeGrafter"/>
</dbReference>
<dbReference type="InterPro" id="IPR037682">
    <property type="entry name" value="TonB_C"/>
</dbReference>
<dbReference type="Proteomes" id="UP000279089">
    <property type="component" value="Unassembled WGS sequence"/>
</dbReference>
<dbReference type="Gene3D" id="3.30.1150.10">
    <property type="match status" value="1"/>
</dbReference>
<feature type="chain" id="PRO_5018217015" description="TonB C-terminal domain-containing protein" evidence="1">
    <location>
        <begin position="19"/>
        <end position="381"/>
    </location>
</feature>
<dbReference type="OrthoDB" id="964531at2"/>
<evidence type="ECO:0000256" key="1">
    <source>
        <dbReference type="SAM" id="SignalP"/>
    </source>
</evidence>
<dbReference type="InterPro" id="IPR051045">
    <property type="entry name" value="TonB-dependent_transducer"/>
</dbReference>
<reference evidence="4" key="1">
    <citation type="submission" date="2018-11" db="EMBL/GenBank/DDBJ databases">
        <title>Chitinophaga lutea sp.nov., isolate from arsenic contaminated soil.</title>
        <authorList>
            <person name="Zong Y."/>
        </authorList>
    </citation>
    <scope>NUCLEOTIDE SEQUENCE [LARGE SCALE GENOMIC DNA]</scope>
    <source>
        <strain evidence="4">YLT18</strain>
    </source>
</reference>
<dbReference type="PROSITE" id="PS52015">
    <property type="entry name" value="TONB_CTD"/>
    <property type="match status" value="1"/>
</dbReference>
<gene>
    <name evidence="3" type="ORF">EG028_19195</name>
</gene>
<evidence type="ECO:0000313" key="3">
    <source>
        <dbReference type="EMBL" id="RPD39763.1"/>
    </source>
</evidence>
<dbReference type="GO" id="GO:0031992">
    <property type="term" value="F:energy transducer activity"/>
    <property type="evidence" value="ECO:0007669"/>
    <property type="project" value="TreeGrafter"/>
</dbReference>
<proteinExistence type="predicted"/>
<feature type="domain" description="TonB C-terminal" evidence="2">
    <location>
        <begin position="289"/>
        <end position="381"/>
    </location>
</feature>
<dbReference type="EMBL" id="RMBX01000010">
    <property type="protein sequence ID" value="RPD39763.1"/>
    <property type="molecule type" value="Genomic_DNA"/>
</dbReference>
<dbReference type="PANTHER" id="PTHR33446">
    <property type="entry name" value="PROTEIN TONB-RELATED"/>
    <property type="match status" value="1"/>
</dbReference>
<evidence type="ECO:0000259" key="2">
    <source>
        <dbReference type="PROSITE" id="PS52015"/>
    </source>
</evidence>
<dbReference type="RefSeq" id="WP_120515901.1">
    <property type="nucleotide sequence ID" value="NZ_QXZY01000004.1"/>
</dbReference>
<dbReference type="AlphaFoldDB" id="A0A3N4MWI5"/>
<keyword evidence="1" id="KW-0732">Signal</keyword>
<name>A0A3N4MWI5_9BACT</name>
<dbReference type="Pfam" id="PF03544">
    <property type="entry name" value="TonB_C"/>
    <property type="match status" value="1"/>
</dbReference>
<protein>
    <recommendedName>
        <fullName evidence="2">TonB C-terminal domain-containing protein</fullName>
    </recommendedName>
</protein>
<accession>A0A3N4MWI5</accession>
<sequence length="381" mass="42907">MKQILLLFSILAAIHAQAQPLQPKPALMSRFSRGMLKVRQTPETREKLAILLQEPGKDLNLEQTLEQAGKDPKAFAAMLDATFRLNGSREAERMYLSNFVSPAEAEELTEYAMYQFTRKTTGGKINPRYPAGFTYGVKKFRDTTTMWYYIVTLTGNDIEMRLYGSEKNKSVRNHEKPQEVIRGQLKGNKVVTVSDPGGGDYYFMDGVLGVYSSNYNLFFEFYECTPEGEYMQSWPQPVFAGYTPADIEKAAGTYIAPTVIRLDSMTTTAARNPETVPTQETVTRPSFPGGEGALQSYLNRNIQYPTASRVQNFRRNLRVSFVITGEGKIKDVRVMDTAAEPEFQAEAIRLVSAMPDWKPAMRNGVPLSTTFILTVSFYSKN</sequence>
<keyword evidence="4" id="KW-1185">Reference proteome</keyword>
<comment type="caution">
    <text evidence="3">The sequence shown here is derived from an EMBL/GenBank/DDBJ whole genome shotgun (WGS) entry which is preliminary data.</text>
</comment>
<dbReference type="PANTHER" id="PTHR33446:SF2">
    <property type="entry name" value="PROTEIN TONB"/>
    <property type="match status" value="1"/>
</dbReference>
<dbReference type="SUPFAM" id="SSF74653">
    <property type="entry name" value="TolA/TonB C-terminal domain"/>
    <property type="match status" value="1"/>
</dbReference>
<organism evidence="3 4">
    <name type="scientific">Chitinophaga barathri</name>
    <dbReference type="NCBI Taxonomy" id="1647451"/>
    <lineage>
        <taxon>Bacteria</taxon>
        <taxon>Pseudomonadati</taxon>
        <taxon>Bacteroidota</taxon>
        <taxon>Chitinophagia</taxon>
        <taxon>Chitinophagales</taxon>
        <taxon>Chitinophagaceae</taxon>
        <taxon>Chitinophaga</taxon>
    </lineage>
</organism>
<evidence type="ECO:0000313" key="4">
    <source>
        <dbReference type="Proteomes" id="UP000279089"/>
    </source>
</evidence>
<feature type="signal peptide" evidence="1">
    <location>
        <begin position="1"/>
        <end position="18"/>
    </location>
</feature>
<dbReference type="GO" id="GO:0055085">
    <property type="term" value="P:transmembrane transport"/>
    <property type="evidence" value="ECO:0007669"/>
    <property type="project" value="InterPro"/>
</dbReference>